<dbReference type="SUPFAM" id="SSF110391">
    <property type="entry name" value="GlpP-like"/>
    <property type="match status" value="1"/>
</dbReference>
<dbReference type="Gene3D" id="3.20.20.70">
    <property type="entry name" value="Aldolase class I"/>
    <property type="match status" value="1"/>
</dbReference>
<dbReference type="Proteomes" id="UP001233112">
    <property type="component" value="Chromosome"/>
</dbReference>
<evidence type="ECO:0000313" key="3">
    <source>
        <dbReference type="Proteomes" id="UP001233112"/>
    </source>
</evidence>
<evidence type="ECO:0000256" key="1">
    <source>
        <dbReference type="PIRNR" id="PIRNR016897"/>
    </source>
</evidence>
<dbReference type="Pfam" id="PF04309">
    <property type="entry name" value="G3P_antiterm"/>
    <property type="match status" value="1"/>
</dbReference>
<sequence>MLNTQTVIPSSLKGKNLKLACQSSSPIVLIAGCSIGNLQAFVTEIHRCRKQAFVHIDLIAGFKPDTEGMKLLKMMYKVDGIISTNFRALMMGKELGMATVYRVFLLDSRSIDRASSVLSDENFSAVEILPSGYAVQEVETLHRYLKTTDLIAGGFIRSKEDLIRIFAKGFKAVTTSDIALWR</sequence>
<keyword evidence="1" id="KW-0805">Transcription regulation</keyword>
<proteinExistence type="predicted"/>
<name>A0ABY9L3T3_9LACO</name>
<comment type="function">
    <text evidence="1">Regulates expression of the glpD operon. In the presence of glycerol 3-phosphate (G3P) causes antitermination of transcription of glpD at the inverted repeat of the leader region to enhance its transcription. Binds and stabilizes glpD leader mRNA.</text>
</comment>
<dbReference type="InterPro" id="IPR006699">
    <property type="entry name" value="GlpP"/>
</dbReference>
<organism evidence="2 3">
    <name type="scientific">Lacticaseibacillus parahuelsenbergensis</name>
    <dbReference type="NCBI Taxonomy" id="3068305"/>
    <lineage>
        <taxon>Bacteria</taxon>
        <taxon>Bacillati</taxon>
        <taxon>Bacillota</taxon>
        <taxon>Bacilli</taxon>
        <taxon>Lactobacillales</taxon>
        <taxon>Lactobacillaceae</taxon>
        <taxon>Lacticaseibacillus</taxon>
    </lineage>
</organism>
<dbReference type="PANTHER" id="PTHR35787:SF1">
    <property type="entry name" value="GLYCEROL UPTAKE OPERON ANTITERMINATOR REGULATORY PROTEIN"/>
    <property type="match status" value="1"/>
</dbReference>
<dbReference type="PANTHER" id="PTHR35787">
    <property type="entry name" value="GLYCEROL UPTAKE OPERON ANTITERMINATOR REGULATORY PROTEIN"/>
    <property type="match status" value="1"/>
</dbReference>
<dbReference type="PIRSF" id="PIRSF016897">
    <property type="entry name" value="GlpP"/>
    <property type="match status" value="1"/>
</dbReference>
<dbReference type="InterPro" id="IPR013785">
    <property type="entry name" value="Aldolase_TIM"/>
</dbReference>
<protein>
    <recommendedName>
        <fullName evidence="1">Glycerol uptake operon antiterminator regulatory protein</fullName>
    </recommendedName>
</protein>
<evidence type="ECO:0000313" key="2">
    <source>
        <dbReference type="EMBL" id="WLV78412.1"/>
    </source>
</evidence>
<dbReference type="EMBL" id="CP132482">
    <property type="protein sequence ID" value="WLV78412.1"/>
    <property type="molecule type" value="Genomic_DNA"/>
</dbReference>
<dbReference type="RefSeq" id="WP_274784314.1">
    <property type="nucleotide sequence ID" value="NZ_CP132482.1"/>
</dbReference>
<keyword evidence="1" id="KW-0694">RNA-binding</keyword>
<keyword evidence="1" id="KW-0804">Transcription</keyword>
<accession>A0ABY9L3T3</accession>
<reference evidence="2 3" key="1">
    <citation type="submission" date="2023-08" db="EMBL/GenBank/DDBJ databases">
        <authorList>
            <person name="Buchebner-Jance M."/>
        </authorList>
    </citation>
    <scope>NUCLEOTIDE SEQUENCE [LARGE SCALE GENOMIC DNA]</scope>
    <source>
        <strain evidence="2 3">NCIMB 15471</strain>
    </source>
</reference>
<keyword evidence="1" id="KW-0319">Glycerol metabolism</keyword>
<gene>
    <name evidence="2" type="ORF">LACPH_000367</name>
</gene>
<keyword evidence="3" id="KW-1185">Reference proteome</keyword>